<dbReference type="Gene3D" id="1.20.58.1380">
    <property type="match status" value="1"/>
</dbReference>
<keyword evidence="3" id="KW-0539">Nucleus</keyword>
<gene>
    <name evidence="4" type="ORF">IPOD504_LOCUS5376</name>
</gene>
<evidence type="ECO:0000256" key="3">
    <source>
        <dbReference type="ARBA" id="ARBA00023242"/>
    </source>
</evidence>
<evidence type="ECO:0000313" key="4">
    <source>
        <dbReference type="EMBL" id="CAH2046123.1"/>
    </source>
</evidence>
<dbReference type="EMBL" id="OW152828">
    <property type="protein sequence ID" value="CAH2046123.1"/>
    <property type="molecule type" value="Genomic_DNA"/>
</dbReference>
<feature type="non-terminal residue" evidence="4">
    <location>
        <position position="373"/>
    </location>
</feature>
<sequence length="373" mass="41395">MNSFRPASTDRQRCRECARGCPDATLRARLLEAAAALADQLLADARAQPGFDALRRQLLRTYVDLGQGRRAAALAEKFQDYELLVELCVADNDMERLHGYIEKYSDQGIAEIAFAWLASGDGAAQALLVRELGARGGERLARWLSAAPEPRRAQLLALQQLGRRRPHAAAAALASLARLEQKQPQPLSRTTTMASLAKLCLAAAEEEQPQLCGELERRLALCEQQAELPAALRPNDAQNAPLMSPAQLLELYIDSESEPLTEYDYKKALDLTEMVEDLEEREDLKLQVWDACAARERWAEAAEAPRESLLYRLAELVHLMGGDVRQWLPPLPALLAGPKLAPLLKEARALYALKLAYEHVHDELCQRPASPAR</sequence>
<evidence type="ECO:0000256" key="1">
    <source>
        <dbReference type="ARBA" id="ARBA00004123"/>
    </source>
</evidence>
<proteinExistence type="predicted"/>
<comment type="subcellular location">
    <subcellularLocation>
        <location evidence="1">Nucleus</location>
    </subcellularLocation>
</comment>
<dbReference type="PANTHER" id="PTHR13405">
    <property type="entry name" value="NUCLEAR PORE COMPLEX PROTEIN NUP133"/>
    <property type="match status" value="1"/>
</dbReference>
<organism evidence="4 5">
    <name type="scientific">Iphiclides podalirius</name>
    <name type="common">scarce swallowtail</name>
    <dbReference type="NCBI Taxonomy" id="110791"/>
    <lineage>
        <taxon>Eukaryota</taxon>
        <taxon>Metazoa</taxon>
        <taxon>Ecdysozoa</taxon>
        <taxon>Arthropoda</taxon>
        <taxon>Hexapoda</taxon>
        <taxon>Insecta</taxon>
        <taxon>Pterygota</taxon>
        <taxon>Neoptera</taxon>
        <taxon>Endopterygota</taxon>
        <taxon>Lepidoptera</taxon>
        <taxon>Glossata</taxon>
        <taxon>Ditrysia</taxon>
        <taxon>Papilionoidea</taxon>
        <taxon>Papilionidae</taxon>
        <taxon>Papilioninae</taxon>
        <taxon>Iphiclides</taxon>
    </lineage>
</organism>
<keyword evidence="2" id="KW-0813">Transport</keyword>
<evidence type="ECO:0000256" key="2">
    <source>
        <dbReference type="ARBA" id="ARBA00022448"/>
    </source>
</evidence>
<name>A0ABN8I5E4_9NEOP</name>
<dbReference type="InterPro" id="IPR037624">
    <property type="entry name" value="Nup133-like"/>
</dbReference>
<dbReference type="PANTHER" id="PTHR13405:SF11">
    <property type="entry name" value="NUCLEAR PORE COMPLEX PROTEIN NUP133"/>
    <property type="match status" value="1"/>
</dbReference>
<dbReference type="Gene3D" id="1.25.40.700">
    <property type="match status" value="1"/>
</dbReference>
<dbReference type="Proteomes" id="UP000837857">
    <property type="component" value="Chromosome 16"/>
</dbReference>
<evidence type="ECO:0000313" key="5">
    <source>
        <dbReference type="Proteomes" id="UP000837857"/>
    </source>
</evidence>
<keyword evidence="5" id="KW-1185">Reference proteome</keyword>
<accession>A0ABN8I5E4</accession>
<reference evidence="4" key="1">
    <citation type="submission" date="2022-03" db="EMBL/GenBank/DDBJ databases">
        <authorList>
            <person name="Martin H S."/>
        </authorList>
    </citation>
    <scope>NUCLEOTIDE SEQUENCE</scope>
</reference>
<protein>
    <submittedName>
        <fullName evidence="4">Uncharacterized protein</fullName>
    </submittedName>
</protein>